<dbReference type="PANTHER" id="PTHR31676">
    <property type="entry name" value="T31J12.3 PROTEIN-RELATED"/>
    <property type="match status" value="1"/>
</dbReference>
<name>A0A0D3AUI7_BRAOL</name>
<dbReference type="Gramene" id="Bo2g129890.1">
    <property type="protein sequence ID" value="Bo2g129890.1"/>
    <property type="gene ID" value="Bo2g129890"/>
</dbReference>
<dbReference type="Pfam" id="PF04398">
    <property type="entry name" value="DUF538"/>
    <property type="match status" value="1"/>
</dbReference>
<accession>A0A0D3AUI7</accession>
<keyword evidence="2" id="KW-1185">Reference proteome</keyword>
<proteinExistence type="predicted"/>
<dbReference type="PANTHER" id="PTHR31676:SF78">
    <property type="entry name" value="DUF538 FAMILY PROTEIN"/>
    <property type="match status" value="1"/>
</dbReference>
<dbReference type="EnsemblPlants" id="Bo2g129890.1">
    <property type="protein sequence ID" value="Bo2g129890.1"/>
    <property type="gene ID" value="Bo2g129890"/>
</dbReference>
<dbReference type="RefSeq" id="XP_013619952.1">
    <property type="nucleotide sequence ID" value="XM_013764498.1"/>
</dbReference>
<dbReference type="AlphaFoldDB" id="A0A0D3AUI7"/>
<dbReference type="GeneID" id="106326546"/>
<reference evidence="1 2" key="1">
    <citation type="journal article" date="2014" name="Genome Biol.">
        <title>Transcriptome and methylome profiling reveals relics of genome dominance in the mesopolyploid Brassica oleracea.</title>
        <authorList>
            <person name="Parkin I.A."/>
            <person name="Koh C."/>
            <person name="Tang H."/>
            <person name="Robinson S.J."/>
            <person name="Kagale S."/>
            <person name="Clarke W.E."/>
            <person name="Town C.D."/>
            <person name="Nixon J."/>
            <person name="Krishnakumar V."/>
            <person name="Bidwell S.L."/>
            <person name="Denoeud F."/>
            <person name="Belcram H."/>
            <person name="Links M.G."/>
            <person name="Just J."/>
            <person name="Clarke C."/>
            <person name="Bender T."/>
            <person name="Huebert T."/>
            <person name="Mason A.S."/>
            <person name="Pires J.C."/>
            <person name="Barker G."/>
            <person name="Moore J."/>
            <person name="Walley P.G."/>
            <person name="Manoli S."/>
            <person name="Batley J."/>
            <person name="Edwards D."/>
            <person name="Nelson M.N."/>
            <person name="Wang X."/>
            <person name="Paterson A.H."/>
            <person name="King G."/>
            <person name="Bancroft I."/>
            <person name="Chalhoub B."/>
            <person name="Sharpe A.G."/>
        </authorList>
    </citation>
    <scope>NUCLEOTIDE SEQUENCE</scope>
    <source>
        <strain evidence="1 2">cv. TO1000</strain>
    </source>
</reference>
<dbReference type="SUPFAM" id="SSF141562">
    <property type="entry name" value="At5g01610-like"/>
    <property type="match status" value="1"/>
</dbReference>
<reference evidence="1" key="2">
    <citation type="submission" date="2015-03" db="UniProtKB">
        <authorList>
            <consortium name="EnsemblPlants"/>
        </authorList>
    </citation>
    <scope>IDENTIFICATION</scope>
</reference>
<dbReference type="STRING" id="109376.A0A0D3AUI7"/>
<dbReference type="Gene3D" id="2.30.240.10">
    <property type="entry name" value="At5g01610-like"/>
    <property type="match status" value="1"/>
</dbReference>
<dbReference type="InterPro" id="IPR007493">
    <property type="entry name" value="DUF538"/>
</dbReference>
<dbReference type="eggNOG" id="ENOG502S0BP">
    <property type="taxonomic scope" value="Eukaryota"/>
</dbReference>
<dbReference type="InterPro" id="IPR036758">
    <property type="entry name" value="At5g01610-like"/>
</dbReference>
<evidence type="ECO:0000313" key="1">
    <source>
        <dbReference type="EnsemblPlants" id="Bo2g129890.1"/>
    </source>
</evidence>
<dbReference type="OrthoDB" id="1885001at2759"/>
<organism evidence="1 2">
    <name type="scientific">Brassica oleracea var. oleracea</name>
    <dbReference type="NCBI Taxonomy" id="109376"/>
    <lineage>
        <taxon>Eukaryota</taxon>
        <taxon>Viridiplantae</taxon>
        <taxon>Streptophyta</taxon>
        <taxon>Embryophyta</taxon>
        <taxon>Tracheophyta</taxon>
        <taxon>Spermatophyta</taxon>
        <taxon>Magnoliopsida</taxon>
        <taxon>eudicotyledons</taxon>
        <taxon>Gunneridae</taxon>
        <taxon>Pentapetalae</taxon>
        <taxon>rosids</taxon>
        <taxon>malvids</taxon>
        <taxon>Brassicales</taxon>
        <taxon>Brassicaceae</taxon>
        <taxon>Brassiceae</taxon>
        <taxon>Brassica</taxon>
    </lineage>
</organism>
<dbReference type="OMA" id="ASEMYIE"/>
<dbReference type="SMR" id="A0A0D3AUI7"/>
<evidence type="ECO:0000313" key="2">
    <source>
        <dbReference type="Proteomes" id="UP000032141"/>
    </source>
</evidence>
<dbReference type="KEGG" id="boe:106326546"/>
<dbReference type="HOGENOM" id="CLU_105193_2_0_1"/>
<sequence>MSSQETNQDQRKGAEIVNGVLICKQKAHEILSTMNLPKGLLPLDTMTEIGFNKSTGYIWIKMKNKVQHKFKAIGKNVSYDSEVTAFVEKRRMRSLTGIKSKELLIWVTISEIYVDDQDTTKITFAGPSGLSRSFPVSAFEDEK</sequence>
<dbReference type="Proteomes" id="UP000032141">
    <property type="component" value="Chromosome C2"/>
</dbReference>
<protein>
    <recommendedName>
        <fullName evidence="3">DUF538 domain-containing protein</fullName>
    </recommendedName>
</protein>
<evidence type="ECO:0008006" key="3">
    <source>
        <dbReference type="Google" id="ProtNLM"/>
    </source>
</evidence>